<keyword evidence="4" id="KW-1185">Reference proteome</keyword>
<comment type="caution">
    <text evidence="3">The sequence shown here is derived from an EMBL/GenBank/DDBJ whole genome shotgun (WGS) entry which is preliminary data.</text>
</comment>
<accession>A0ABQ6I2C8</accession>
<reference evidence="4" key="1">
    <citation type="journal article" date="2019" name="Int. J. Syst. Evol. Microbiol.">
        <title>The Global Catalogue of Microorganisms (GCM) 10K type strain sequencing project: providing services to taxonomists for standard genome sequencing and annotation.</title>
        <authorList>
            <consortium name="The Broad Institute Genomics Platform"/>
            <consortium name="The Broad Institute Genome Sequencing Center for Infectious Disease"/>
            <person name="Wu L."/>
            <person name="Ma J."/>
        </authorList>
    </citation>
    <scope>NUCLEOTIDE SEQUENCE [LARGE SCALE GENOMIC DNA]</scope>
    <source>
        <strain evidence="4">NBRC 106348</strain>
    </source>
</reference>
<proteinExistence type="predicted"/>
<feature type="compositionally biased region" description="Basic and acidic residues" evidence="1">
    <location>
        <begin position="23"/>
        <end position="36"/>
    </location>
</feature>
<feature type="transmembrane region" description="Helical" evidence="2">
    <location>
        <begin position="45"/>
        <end position="62"/>
    </location>
</feature>
<protein>
    <submittedName>
        <fullName evidence="3">Uncharacterized protein</fullName>
    </submittedName>
</protein>
<feature type="transmembrane region" description="Helical" evidence="2">
    <location>
        <begin position="68"/>
        <end position="85"/>
    </location>
</feature>
<organism evidence="3 4">
    <name type="scientific">Luteimicrobium album</name>
    <dbReference type="NCBI Taxonomy" id="1054550"/>
    <lineage>
        <taxon>Bacteria</taxon>
        <taxon>Bacillati</taxon>
        <taxon>Actinomycetota</taxon>
        <taxon>Actinomycetes</taxon>
        <taxon>Micrococcales</taxon>
        <taxon>Luteimicrobium</taxon>
    </lineage>
</organism>
<sequence>MSGTASTPEPSRASSPAPGNMRPVHDGADPADEARRRTEGRIRGWLSWTFWTAGLAVLVLVLLPRFGWIWAAIVFALWLAVDQMLDRLLWTRTGRRAAAWWLARQNRRNPW</sequence>
<feature type="compositionally biased region" description="Polar residues" evidence="1">
    <location>
        <begin position="1"/>
        <end position="14"/>
    </location>
</feature>
<evidence type="ECO:0000313" key="3">
    <source>
        <dbReference type="EMBL" id="GMA24622.1"/>
    </source>
</evidence>
<feature type="region of interest" description="Disordered" evidence="1">
    <location>
        <begin position="1"/>
        <end position="36"/>
    </location>
</feature>
<dbReference type="Proteomes" id="UP001157091">
    <property type="component" value="Unassembled WGS sequence"/>
</dbReference>
<keyword evidence="2" id="KW-0472">Membrane</keyword>
<evidence type="ECO:0000256" key="2">
    <source>
        <dbReference type="SAM" id="Phobius"/>
    </source>
</evidence>
<keyword evidence="2" id="KW-1133">Transmembrane helix</keyword>
<dbReference type="RefSeq" id="WP_284293380.1">
    <property type="nucleotide sequence ID" value="NZ_BSUK01000001.1"/>
</dbReference>
<evidence type="ECO:0000256" key="1">
    <source>
        <dbReference type="SAM" id="MobiDB-lite"/>
    </source>
</evidence>
<name>A0ABQ6I2C8_9MICO</name>
<keyword evidence="2" id="KW-0812">Transmembrane</keyword>
<dbReference type="EMBL" id="BSUK01000001">
    <property type="protein sequence ID" value="GMA24622.1"/>
    <property type="molecule type" value="Genomic_DNA"/>
</dbReference>
<evidence type="ECO:0000313" key="4">
    <source>
        <dbReference type="Proteomes" id="UP001157091"/>
    </source>
</evidence>
<gene>
    <name evidence="3" type="ORF">GCM10025864_23810</name>
</gene>